<keyword evidence="4" id="KW-0804">Transcription</keyword>
<dbReference type="EMBL" id="DS499594">
    <property type="protein sequence ID" value="EDP56960.1"/>
    <property type="molecule type" value="Genomic_DNA"/>
</dbReference>
<dbReference type="PANTHER" id="PTHR37534:SF51">
    <property type="entry name" value="ACRIFLAVINE SENSITIVITY CONTROL PROTEIN ACR-2"/>
    <property type="match status" value="1"/>
</dbReference>
<protein>
    <submittedName>
        <fullName evidence="8">C6 transcription factor, putative</fullName>
    </submittedName>
</protein>
<dbReference type="GO" id="GO:0005634">
    <property type="term" value="C:nucleus"/>
    <property type="evidence" value="ECO:0007669"/>
    <property type="project" value="UniProtKB-SubCell"/>
</dbReference>
<evidence type="ECO:0000313" key="8">
    <source>
        <dbReference type="EMBL" id="EDP56960.1"/>
    </source>
</evidence>
<name>B0XPC2_ASPFC</name>
<evidence type="ECO:0000256" key="1">
    <source>
        <dbReference type="ARBA" id="ARBA00004123"/>
    </source>
</evidence>
<dbReference type="AlphaFoldDB" id="B0XPC2"/>
<dbReference type="InterPro" id="IPR036864">
    <property type="entry name" value="Zn2-C6_fun-type_DNA-bd_sf"/>
</dbReference>
<feature type="compositionally biased region" description="Polar residues" evidence="6">
    <location>
        <begin position="59"/>
        <end position="71"/>
    </location>
</feature>
<dbReference type="SUPFAM" id="SSF57701">
    <property type="entry name" value="Zn2/Cys6 DNA-binding domain"/>
    <property type="match status" value="1"/>
</dbReference>
<evidence type="ECO:0000256" key="2">
    <source>
        <dbReference type="ARBA" id="ARBA00023015"/>
    </source>
</evidence>
<accession>B0XPC2</accession>
<dbReference type="PhylomeDB" id="B0XPC2"/>
<keyword evidence="3" id="KW-0238">DNA-binding</keyword>
<keyword evidence="2" id="KW-0805">Transcription regulation</keyword>
<feature type="domain" description="Zn(2)-C6 fungal-type" evidence="7">
    <location>
        <begin position="15"/>
        <end position="43"/>
    </location>
</feature>
<keyword evidence="9" id="KW-1185">Reference proteome</keyword>
<proteinExistence type="predicted"/>
<dbReference type="Pfam" id="PF11951">
    <property type="entry name" value="Fungal_trans_2"/>
    <property type="match status" value="2"/>
</dbReference>
<dbReference type="Gene3D" id="4.10.240.10">
    <property type="entry name" value="Zn(2)-C6 fungal-type DNA-binding domain"/>
    <property type="match status" value="1"/>
</dbReference>
<organism evidence="8 9">
    <name type="scientific">Aspergillus fumigatus (strain CBS 144.89 / FGSC A1163 / CEA10)</name>
    <name type="common">Neosartorya fumigata</name>
    <dbReference type="NCBI Taxonomy" id="451804"/>
    <lineage>
        <taxon>Eukaryota</taxon>
        <taxon>Fungi</taxon>
        <taxon>Dikarya</taxon>
        <taxon>Ascomycota</taxon>
        <taxon>Pezizomycotina</taxon>
        <taxon>Eurotiomycetes</taxon>
        <taxon>Eurotiomycetidae</taxon>
        <taxon>Eurotiales</taxon>
        <taxon>Aspergillaceae</taxon>
        <taxon>Aspergillus</taxon>
        <taxon>Aspergillus subgen. Fumigati</taxon>
    </lineage>
</organism>
<evidence type="ECO:0000256" key="5">
    <source>
        <dbReference type="ARBA" id="ARBA00023242"/>
    </source>
</evidence>
<dbReference type="GO" id="GO:0000976">
    <property type="term" value="F:transcription cis-regulatory region binding"/>
    <property type="evidence" value="ECO:0007669"/>
    <property type="project" value="TreeGrafter"/>
</dbReference>
<dbReference type="Proteomes" id="UP000001699">
    <property type="component" value="Unassembled WGS sequence"/>
</dbReference>
<dbReference type="OrthoDB" id="19261at2759"/>
<feature type="region of interest" description="Disordered" evidence="6">
    <location>
        <begin position="59"/>
        <end position="123"/>
    </location>
</feature>
<dbReference type="VEuPathDB" id="FungiDB:AFUB_016820"/>
<dbReference type="HOGENOM" id="CLU_021916_2_0_1"/>
<sequence>MFSDRSVRSTKSKEKCYTCRRQRIVCDAGKPSCMRCISRGVECLGYSATPIRWVAPTSTLSSEAPTPSNISHIKGQERRKRGRPKLFLMQAAPRSSKDGSDPQRSDEELESQKGARRGSTSRTAAVLPSTNLITTVCQPAYSSLARDQVQRFLGHFFLNDHICPELVIVDSPLNPHRMDLDILPYVPDFLLSLVISVSAIHQVIQSQPNWHSITLHRSRALRNKVHPGELEPLQSFQHPLNSLIYKHRSRSLRGLNQYLSEAGAEGPDLVFHTVTAMLMSEVCNASVFWKSATDMRLRYIDWLPEIHSDGLESGFPCPDELLACIIHTNNLRFILHHHPYDDMAHVNSAINDLVRNIITFSPTTWAERALESYNERLEERVNMQRRRKRLDLVPRPVEGEGWADLASTFQAATLLYCLRALVLNHGKESILQELLGSLYEGLIPDVQCLASVTLSNLLYVLHPLMDQPLQKGRSMGRFLFWPVLMAGLESTCSYEALSERPFIVRSLQELCRCLGDMSALDAAVFLQSAWSRDEENHSGNLHRVRTWDELFEGVGLHGVFFF</sequence>
<dbReference type="CDD" id="cd00067">
    <property type="entry name" value="GAL4"/>
    <property type="match status" value="1"/>
</dbReference>
<dbReference type="PANTHER" id="PTHR37534">
    <property type="entry name" value="TRANSCRIPTIONAL ACTIVATOR PROTEIN UGA3"/>
    <property type="match status" value="1"/>
</dbReference>
<dbReference type="GO" id="GO:0008270">
    <property type="term" value="F:zinc ion binding"/>
    <property type="evidence" value="ECO:0007669"/>
    <property type="project" value="InterPro"/>
</dbReference>
<keyword evidence="5" id="KW-0539">Nucleus</keyword>
<reference evidence="8 9" key="1">
    <citation type="journal article" date="2008" name="PLoS Genet.">
        <title>Genomic islands in the pathogenic filamentous fungus Aspergillus fumigatus.</title>
        <authorList>
            <person name="Fedorova N.D."/>
            <person name="Khaldi N."/>
            <person name="Joardar V.S."/>
            <person name="Maiti R."/>
            <person name="Amedeo P."/>
            <person name="Anderson M.J."/>
            <person name="Crabtree J."/>
            <person name="Silva J.C."/>
            <person name="Badger J.H."/>
            <person name="Albarraq A."/>
            <person name="Angiuoli S."/>
            <person name="Bussey H."/>
            <person name="Bowyer P."/>
            <person name="Cotty P.J."/>
            <person name="Dyer P.S."/>
            <person name="Egan A."/>
            <person name="Galens K."/>
            <person name="Fraser-Liggett C.M."/>
            <person name="Haas B.J."/>
            <person name="Inman J.M."/>
            <person name="Kent R."/>
            <person name="Lemieux S."/>
            <person name="Malavazi I."/>
            <person name="Orvis J."/>
            <person name="Roemer T."/>
            <person name="Ronning C.M."/>
            <person name="Sundaram J.P."/>
            <person name="Sutton G."/>
            <person name="Turner G."/>
            <person name="Venter J.C."/>
            <person name="White O.R."/>
            <person name="Whitty B.R."/>
            <person name="Youngman P."/>
            <person name="Wolfe K.H."/>
            <person name="Goldman G.H."/>
            <person name="Wortman J.R."/>
            <person name="Jiang B."/>
            <person name="Denning D.W."/>
            <person name="Nierman W.C."/>
        </authorList>
    </citation>
    <scope>NUCLEOTIDE SEQUENCE [LARGE SCALE GENOMIC DNA]</scope>
    <source>
        <strain evidence="9">CBS 144.89 / FGSC A1163 / CEA10</strain>
    </source>
</reference>
<dbReference type="InterPro" id="IPR001138">
    <property type="entry name" value="Zn2Cys6_DnaBD"/>
</dbReference>
<evidence type="ECO:0000256" key="6">
    <source>
        <dbReference type="SAM" id="MobiDB-lite"/>
    </source>
</evidence>
<evidence type="ECO:0000259" key="7">
    <source>
        <dbReference type="PROSITE" id="PS50048"/>
    </source>
</evidence>
<dbReference type="GO" id="GO:0000981">
    <property type="term" value="F:DNA-binding transcription factor activity, RNA polymerase II-specific"/>
    <property type="evidence" value="ECO:0007669"/>
    <property type="project" value="InterPro"/>
</dbReference>
<dbReference type="InterPro" id="IPR021858">
    <property type="entry name" value="Fun_TF"/>
</dbReference>
<evidence type="ECO:0000313" key="9">
    <source>
        <dbReference type="Proteomes" id="UP000001699"/>
    </source>
</evidence>
<dbReference type="Pfam" id="PF00172">
    <property type="entry name" value="Zn_clus"/>
    <property type="match status" value="1"/>
</dbReference>
<feature type="compositionally biased region" description="Basic and acidic residues" evidence="6">
    <location>
        <begin position="95"/>
        <end position="113"/>
    </location>
</feature>
<dbReference type="GO" id="GO:0045944">
    <property type="term" value="P:positive regulation of transcription by RNA polymerase II"/>
    <property type="evidence" value="ECO:0007669"/>
    <property type="project" value="TreeGrafter"/>
</dbReference>
<gene>
    <name evidence="8" type="ORF">AFUB_016820</name>
</gene>
<dbReference type="SMART" id="SM00066">
    <property type="entry name" value="GAL4"/>
    <property type="match status" value="1"/>
</dbReference>
<dbReference type="PROSITE" id="PS50048">
    <property type="entry name" value="ZN2_CY6_FUNGAL_2"/>
    <property type="match status" value="1"/>
</dbReference>
<comment type="subcellular location">
    <subcellularLocation>
        <location evidence="1">Nucleus</location>
    </subcellularLocation>
</comment>
<evidence type="ECO:0000256" key="3">
    <source>
        <dbReference type="ARBA" id="ARBA00023125"/>
    </source>
</evidence>
<evidence type="ECO:0000256" key="4">
    <source>
        <dbReference type="ARBA" id="ARBA00023163"/>
    </source>
</evidence>